<evidence type="ECO:0000259" key="9">
    <source>
        <dbReference type="PROSITE" id="PS50011"/>
    </source>
</evidence>
<dbReference type="PANTHER" id="PTHR24353">
    <property type="entry name" value="CYCLIC NUCLEOTIDE-DEPENDENT PROTEIN KINASE"/>
    <property type="match status" value="1"/>
</dbReference>
<evidence type="ECO:0000313" key="10">
    <source>
        <dbReference type="EMBL" id="CAD5212884.1"/>
    </source>
</evidence>
<dbReference type="AlphaFoldDB" id="A0A811KAU5"/>
<evidence type="ECO:0000256" key="1">
    <source>
        <dbReference type="ARBA" id="ARBA00001946"/>
    </source>
</evidence>
<dbReference type="PROSITE" id="PS00107">
    <property type="entry name" value="PROTEIN_KINASE_ATP"/>
    <property type="match status" value="1"/>
</dbReference>
<organism evidence="10 11">
    <name type="scientific">Bursaphelenchus okinawaensis</name>
    <dbReference type="NCBI Taxonomy" id="465554"/>
    <lineage>
        <taxon>Eukaryota</taxon>
        <taxon>Metazoa</taxon>
        <taxon>Ecdysozoa</taxon>
        <taxon>Nematoda</taxon>
        <taxon>Chromadorea</taxon>
        <taxon>Rhabditida</taxon>
        <taxon>Tylenchina</taxon>
        <taxon>Tylenchomorpha</taxon>
        <taxon>Aphelenchoidea</taxon>
        <taxon>Aphelenchoididae</taxon>
        <taxon>Bursaphelenchus</taxon>
    </lineage>
</organism>
<dbReference type="InterPro" id="IPR017441">
    <property type="entry name" value="Protein_kinase_ATP_BS"/>
</dbReference>
<evidence type="ECO:0000256" key="4">
    <source>
        <dbReference type="ARBA" id="ARBA00022741"/>
    </source>
</evidence>
<dbReference type="GO" id="GO:0004691">
    <property type="term" value="F:cAMP-dependent protein kinase activity"/>
    <property type="evidence" value="ECO:0007669"/>
    <property type="project" value="TreeGrafter"/>
</dbReference>
<keyword evidence="3" id="KW-0808">Transferase</keyword>
<accession>A0A811KAU5</accession>
<protein>
    <recommendedName>
        <fullName evidence="9">Protein kinase domain-containing protein</fullName>
    </recommendedName>
</protein>
<dbReference type="CDD" id="cd05123">
    <property type="entry name" value="STKc_AGC"/>
    <property type="match status" value="1"/>
</dbReference>
<dbReference type="GO" id="GO:0005952">
    <property type="term" value="C:cAMP-dependent protein kinase complex"/>
    <property type="evidence" value="ECO:0007669"/>
    <property type="project" value="TreeGrafter"/>
</dbReference>
<comment type="similarity">
    <text evidence="8">Belongs to the protein kinase superfamily.</text>
</comment>
<evidence type="ECO:0000313" key="11">
    <source>
        <dbReference type="Proteomes" id="UP000614601"/>
    </source>
</evidence>
<dbReference type="EMBL" id="CAJFCW020000002">
    <property type="protein sequence ID" value="CAG9098023.1"/>
    <property type="molecule type" value="Genomic_DNA"/>
</dbReference>
<keyword evidence="6 7" id="KW-0067">ATP-binding</keyword>
<dbReference type="PANTHER" id="PTHR24353:SF37">
    <property type="entry name" value="CAMP-DEPENDENT PROTEIN KINASE CATALYTIC SUBUNIT PRKX"/>
    <property type="match status" value="1"/>
</dbReference>
<evidence type="ECO:0000256" key="2">
    <source>
        <dbReference type="ARBA" id="ARBA00022527"/>
    </source>
</evidence>
<dbReference type="Gene3D" id="3.30.200.20">
    <property type="entry name" value="Phosphorylase Kinase, domain 1"/>
    <property type="match status" value="1"/>
</dbReference>
<dbReference type="InterPro" id="IPR011009">
    <property type="entry name" value="Kinase-like_dom_sf"/>
</dbReference>
<proteinExistence type="inferred from homology"/>
<dbReference type="Gene3D" id="1.10.510.10">
    <property type="entry name" value="Transferase(Phosphotransferase) domain 1"/>
    <property type="match status" value="1"/>
</dbReference>
<dbReference type="SUPFAM" id="SSF56112">
    <property type="entry name" value="Protein kinase-like (PK-like)"/>
    <property type="match status" value="1"/>
</dbReference>
<dbReference type="InterPro" id="IPR045270">
    <property type="entry name" value="STKc_AGC"/>
</dbReference>
<comment type="caution">
    <text evidence="10">The sequence shown here is derived from an EMBL/GenBank/DDBJ whole genome shotgun (WGS) entry which is preliminary data.</text>
</comment>
<dbReference type="InterPro" id="IPR008271">
    <property type="entry name" value="Ser/Thr_kinase_AS"/>
</dbReference>
<feature type="binding site" evidence="7">
    <location>
        <position position="43"/>
    </location>
    <ligand>
        <name>ATP</name>
        <dbReference type="ChEBI" id="CHEBI:30616"/>
    </ligand>
</feature>
<feature type="domain" description="Protein kinase" evidence="9">
    <location>
        <begin position="11"/>
        <end position="268"/>
    </location>
</feature>
<dbReference type="PROSITE" id="PS00108">
    <property type="entry name" value="PROTEIN_KINASE_ST"/>
    <property type="match status" value="1"/>
</dbReference>
<dbReference type="GO" id="GO:0005524">
    <property type="term" value="F:ATP binding"/>
    <property type="evidence" value="ECO:0007669"/>
    <property type="project" value="UniProtKB-UniRule"/>
</dbReference>
<dbReference type="Proteomes" id="UP000614601">
    <property type="component" value="Unassembled WGS sequence"/>
</dbReference>
<sequence>MAPTVAPVSQFEHVKFIGEGSFGFVSLVIKTQGIDKGTRYAMKYIEKQREEDEENQNPHAIMDEIDTLQSLNNPHVVRLFYVFHTNNMIHMVMEHVEGCDLFDIITQNARLPPKMVAFISAQLIMAVDYLHSASVCHRDLKTENIILNCDGYVKLVDFGGAKFLPKDGDMKMHSLIGTPEYMAPEVFLRKGYTHMVDWWALGACVFFMAAGRAMIDHDDEDFERNIVQNPIKLPKCNQGLTELLKKLLVKDPEKRAGGLAQLKGLKLFNFIDFEALEKQTMCAPFKVKVMDRAYCANNKENLQLLGQCYDSEDFYDFDYVSPELL</sequence>
<gene>
    <name evidence="10" type="ORF">BOKJ2_LOCUS4685</name>
</gene>
<reference evidence="10" key="1">
    <citation type="submission" date="2020-09" db="EMBL/GenBank/DDBJ databases">
        <authorList>
            <person name="Kikuchi T."/>
        </authorList>
    </citation>
    <scope>NUCLEOTIDE SEQUENCE</scope>
    <source>
        <strain evidence="10">SH1</strain>
    </source>
</reference>
<evidence type="ECO:0000256" key="6">
    <source>
        <dbReference type="ARBA" id="ARBA00022840"/>
    </source>
</evidence>
<keyword evidence="5" id="KW-0418">Kinase</keyword>
<evidence type="ECO:0000256" key="5">
    <source>
        <dbReference type="ARBA" id="ARBA00022777"/>
    </source>
</evidence>
<dbReference type="OrthoDB" id="63267at2759"/>
<name>A0A811KAU5_9BILA</name>
<keyword evidence="11" id="KW-1185">Reference proteome</keyword>
<keyword evidence="2 8" id="KW-0723">Serine/threonine-protein kinase</keyword>
<dbReference type="PROSITE" id="PS50011">
    <property type="entry name" value="PROTEIN_KINASE_DOM"/>
    <property type="match status" value="1"/>
</dbReference>
<dbReference type="FunFam" id="1.10.510.10:FF:000571">
    <property type="entry name" value="Maternal embryonic leucine zipper kinase"/>
    <property type="match status" value="1"/>
</dbReference>
<dbReference type="Proteomes" id="UP000783686">
    <property type="component" value="Unassembled WGS sequence"/>
</dbReference>
<dbReference type="InterPro" id="IPR000719">
    <property type="entry name" value="Prot_kinase_dom"/>
</dbReference>
<evidence type="ECO:0000256" key="7">
    <source>
        <dbReference type="PROSITE-ProRule" id="PRU10141"/>
    </source>
</evidence>
<evidence type="ECO:0000256" key="3">
    <source>
        <dbReference type="ARBA" id="ARBA00022679"/>
    </source>
</evidence>
<dbReference type="EMBL" id="CAJFDH010000002">
    <property type="protein sequence ID" value="CAD5212884.1"/>
    <property type="molecule type" value="Genomic_DNA"/>
</dbReference>
<keyword evidence="4 7" id="KW-0547">Nucleotide-binding</keyword>
<evidence type="ECO:0000256" key="8">
    <source>
        <dbReference type="RuleBase" id="RU000304"/>
    </source>
</evidence>
<dbReference type="SMART" id="SM00220">
    <property type="entry name" value="S_TKc"/>
    <property type="match status" value="1"/>
</dbReference>
<dbReference type="Pfam" id="PF00069">
    <property type="entry name" value="Pkinase"/>
    <property type="match status" value="1"/>
</dbReference>
<comment type="cofactor">
    <cofactor evidence="1">
        <name>Mg(2+)</name>
        <dbReference type="ChEBI" id="CHEBI:18420"/>
    </cofactor>
</comment>